<sequence>MASVVWGSGPWWGPPPPAPARPLTDIDFCSGAQLQELTQLIQELGVQESWRDGPKTGPDLLRAKDFVFALLGLVHRRDPRFPPQAELLLLRGGIREGSVDLGPAPLGPYARGPHYDAGFTLLVPVFSLEGAGQELHLDTESSSAWLRLPELMRGTPVRKAWQDCLGPPVPGGREPVHRAESEHGPRDPQSPGDRPPGDVTEPGLHVSLGKSPSDRPGPESPGPDAADLGVPASASKPNGDVTEAAADGPAAPPSEAPGAWPTLCPAKVAAWFFAALAEVAGSLVPVPGAPLLVHAARHAGFTTILLATPGPPRRLLLFDLIPVVSVNGWPEGARSHSWAGPLASEAPSFYLVPGGGAERPGASGWQLCFARQELALKALVPAPLLQAHAAAQALLRPLVAGTRAAAPYLLRTLLYWACERLPALYLARPENAGACCLGLLDQLSRALEAGTLPHYFLSGRKLWAGDRAAALLAALARLRADPARALGATVEEAKTARKGGGLAGVGGGAHEGLLPAWKAPHVGDT</sequence>
<proteinExistence type="predicted"/>
<dbReference type="InterPro" id="IPR046906">
    <property type="entry name" value="Mab-21_HhH/H2TH-like"/>
</dbReference>
<dbReference type="SMART" id="SM01265">
    <property type="entry name" value="Mab-21"/>
    <property type="match status" value="1"/>
</dbReference>
<evidence type="ECO:0000313" key="3">
    <source>
        <dbReference type="EMBL" id="CAK6437722.1"/>
    </source>
</evidence>
<keyword evidence="4" id="KW-1185">Reference proteome</keyword>
<gene>
    <name evidence="3" type="ORF">MPIPNATIZW_LOCUS6028</name>
</gene>
<dbReference type="Gene3D" id="1.10.1410.40">
    <property type="match status" value="1"/>
</dbReference>
<feature type="compositionally biased region" description="Basic and acidic residues" evidence="1">
    <location>
        <begin position="174"/>
        <end position="186"/>
    </location>
</feature>
<reference evidence="3" key="1">
    <citation type="submission" date="2023-12" db="EMBL/GenBank/DDBJ databases">
        <authorList>
            <person name="Brown T."/>
        </authorList>
    </citation>
    <scope>NUCLEOTIDE SEQUENCE</scope>
</reference>
<evidence type="ECO:0000256" key="1">
    <source>
        <dbReference type="SAM" id="MobiDB-lite"/>
    </source>
</evidence>
<dbReference type="PANTHER" id="PTHR10656">
    <property type="entry name" value="CELL FATE DETERMINING PROTEIN MAB21-RELATED"/>
    <property type="match status" value="1"/>
</dbReference>
<dbReference type="PANTHER" id="PTHR10656:SF48">
    <property type="entry name" value="TRANSMEMBRANE PROTEIN 102"/>
    <property type="match status" value="1"/>
</dbReference>
<dbReference type="InterPro" id="IPR024810">
    <property type="entry name" value="MAB21L/cGLR"/>
</dbReference>
<dbReference type="EMBL" id="OY882873">
    <property type="protein sequence ID" value="CAK6437722.1"/>
    <property type="molecule type" value="Genomic_DNA"/>
</dbReference>
<protein>
    <recommendedName>
        <fullName evidence="2">Mab-21-like HhH/H2TH-like domain-containing protein</fullName>
    </recommendedName>
</protein>
<accession>A0ABN9ZN89</accession>
<evidence type="ECO:0000259" key="2">
    <source>
        <dbReference type="Pfam" id="PF20266"/>
    </source>
</evidence>
<dbReference type="Pfam" id="PF20266">
    <property type="entry name" value="Mab-21_C"/>
    <property type="match status" value="1"/>
</dbReference>
<evidence type="ECO:0000313" key="4">
    <source>
        <dbReference type="Proteomes" id="UP001314169"/>
    </source>
</evidence>
<feature type="domain" description="Mab-21-like HhH/H2TH-like" evidence="2">
    <location>
        <begin position="406"/>
        <end position="463"/>
    </location>
</feature>
<name>A0ABN9ZN89_PIPNA</name>
<dbReference type="Proteomes" id="UP001314169">
    <property type="component" value="Chromosome 16"/>
</dbReference>
<feature type="region of interest" description="Disordered" evidence="1">
    <location>
        <begin position="160"/>
        <end position="257"/>
    </location>
</feature>
<organism evidence="3 4">
    <name type="scientific">Pipistrellus nathusii</name>
    <name type="common">Nathusius' pipistrelle</name>
    <dbReference type="NCBI Taxonomy" id="59473"/>
    <lineage>
        <taxon>Eukaryota</taxon>
        <taxon>Metazoa</taxon>
        <taxon>Chordata</taxon>
        <taxon>Craniata</taxon>
        <taxon>Vertebrata</taxon>
        <taxon>Euteleostomi</taxon>
        <taxon>Mammalia</taxon>
        <taxon>Eutheria</taxon>
        <taxon>Laurasiatheria</taxon>
        <taxon>Chiroptera</taxon>
        <taxon>Yangochiroptera</taxon>
        <taxon>Vespertilionidae</taxon>
        <taxon>Pipistrellus</taxon>
    </lineage>
</organism>